<keyword evidence="12" id="KW-1185">Reference proteome</keyword>
<dbReference type="KEGG" id="eiv:EIN_261790"/>
<dbReference type="AlphaFoldDB" id="L7FPJ0"/>
<dbReference type="InterPro" id="IPR003578">
    <property type="entry name" value="Small_GTPase_Rho"/>
</dbReference>
<evidence type="ECO:0000256" key="10">
    <source>
        <dbReference type="ARBA" id="ARBA00023212"/>
    </source>
</evidence>
<dbReference type="Pfam" id="PF00071">
    <property type="entry name" value="Ras"/>
    <property type="match status" value="1"/>
</dbReference>
<dbReference type="InterPro" id="IPR027417">
    <property type="entry name" value="P-loop_NTPase"/>
</dbReference>
<dbReference type="PANTHER" id="PTHR24072">
    <property type="entry name" value="RHO FAMILY GTPASE"/>
    <property type="match status" value="1"/>
</dbReference>
<dbReference type="PRINTS" id="PR00449">
    <property type="entry name" value="RASTRNSFRMNG"/>
</dbReference>
<keyword evidence="7" id="KW-0378">Hydrolase</keyword>
<dbReference type="RefSeq" id="XP_004262119.1">
    <property type="nucleotide sequence ID" value="XM_004262071.1"/>
</dbReference>
<dbReference type="VEuPathDB" id="AmoebaDB:EIN_261790"/>
<dbReference type="GO" id="GO:0046872">
    <property type="term" value="F:metal ion binding"/>
    <property type="evidence" value="ECO:0007669"/>
    <property type="project" value="UniProtKB-KW"/>
</dbReference>
<keyword evidence="9" id="KW-0342">GTP-binding</keyword>
<dbReference type="PROSITE" id="PS51420">
    <property type="entry name" value="RHO"/>
    <property type="match status" value="1"/>
</dbReference>
<gene>
    <name evidence="11" type="ORF">EIN_261790</name>
</gene>
<evidence type="ECO:0000313" key="12">
    <source>
        <dbReference type="Proteomes" id="UP000014680"/>
    </source>
</evidence>
<dbReference type="OrthoDB" id="265044at2759"/>
<dbReference type="NCBIfam" id="TIGR00231">
    <property type="entry name" value="small_GTP"/>
    <property type="match status" value="1"/>
</dbReference>
<dbReference type="SMART" id="SM00173">
    <property type="entry name" value="RAS"/>
    <property type="match status" value="1"/>
</dbReference>
<evidence type="ECO:0000256" key="4">
    <source>
        <dbReference type="ARBA" id="ARBA00011984"/>
    </source>
</evidence>
<dbReference type="Gene3D" id="3.40.50.300">
    <property type="entry name" value="P-loop containing nucleotide triphosphate hydrolases"/>
    <property type="match status" value="1"/>
</dbReference>
<evidence type="ECO:0000256" key="5">
    <source>
        <dbReference type="ARBA" id="ARBA00022723"/>
    </source>
</evidence>
<accession>L7FPJ0</accession>
<dbReference type="SMART" id="SM00174">
    <property type="entry name" value="RHO"/>
    <property type="match status" value="1"/>
</dbReference>
<comment type="similarity">
    <text evidence="3">Belongs to the small GTPase superfamily. Rho family.</text>
</comment>
<evidence type="ECO:0000256" key="7">
    <source>
        <dbReference type="ARBA" id="ARBA00022801"/>
    </source>
</evidence>
<keyword evidence="5" id="KW-0479">Metal-binding</keyword>
<dbReference type="GO" id="GO:0005525">
    <property type="term" value="F:GTP binding"/>
    <property type="evidence" value="ECO:0007669"/>
    <property type="project" value="UniProtKB-KW"/>
</dbReference>
<dbReference type="EMBL" id="KB206136">
    <property type="protein sequence ID" value="ELP95348.1"/>
    <property type="molecule type" value="Genomic_DNA"/>
</dbReference>
<dbReference type="PROSITE" id="PS51419">
    <property type="entry name" value="RAB"/>
    <property type="match status" value="1"/>
</dbReference>
<keyword evidence="10" id="KW-0206">Cytoskeleton</keyword>
<organism evidence="11 12">
    <name type="scientific">Entamoeba invadens IP1</name>
    <dbReference type="NCBI Taxonomy" id="370355"/>
    <lineage>
        <taxon>Eukaryota</taxon>
        <taxon>Amoebozoa</taxon>
        <taxon>Evosea</taxon>
        <taxon>Archamoebae</taxon>
        <taxon>Mastigamoebida</taxon>
        <taxon>Entamoebidae</taxon>
        <taxon>Entamoeba</taxon>
    </lineage>
</organism>
<evidence type="ECO:0000256" key="1">
    <source>
        <dbReference type="ARBA" id="ARBA00001946"/>
    </source>
</evidence>
<evidence type="ECO:0000256" key="6">
    <source>
        <dbReference type="ARBA" id="ARBA00022741"/>
    </source>
</evidence>
<dbReference type="InterPro" id="IPR001806">
    <property type="entry name" value="Small_GTPase"/>
</dbReference>
<dbReference type="SMART" id="SM00175">
    <property type="entry name" value="RAB"/>
    <property type="match status" value="1"/>
</dbReference>
<keyword evidence="6" id="KW-0547">Nucleotide-binding</keyword>
<comment type="cofactor">
    <cofactor evidence="1">
        <name>Mg(2+)</name>
        <dbReference type="ChEBI" id="CHEBI:18420"/>
    </cofactor>
</comment>
<dbReference type="GO" id="GO:0007264">
    <property type="term" value="P:small GTPase-mediated signal transduction"/>
    <property type="evidence" value="ECO:0007669"/>
    <property type="project" value="InterPro"/>
</dbReference>
<evidence type="ECO:0000256" key="9">
    <source>
        <dbReference type="ARBA" id="ARBA00023134"/>
    </source>
</evidence>
<dbReference type="GO" id="GO:0005856">
    <property type="term" value="C:cytoskeleton"/>
    <property type="evidence" value="ECO:0007669"/>
    <property type="project" value="UniProtKB-SubCell"/>
</dbReference>
<comment type="subcellular location">
    <subcellularLocation>
        <location evidence="2">Cytoplasm</location>
        <location evidence="2">Cytoskeleton</location>
    </subcellularLocation>
</comment>
<evidence type="ECO:0000256" key="3">
    <source>
        <dbReference type="ARBA" id="ARBA00010142"/>
    </source>
</evidence>
<proteinExistence type="inferred from homology"/>
<evidence type="ECO:0000313" key="11">
    <source>
        <dbReference type="EMBL" id="ELP95348.1"/>
    </source>
</evidence>
<reference evidence="11 12" key="1">
    <citation type="submission" date="2012-10" db="EMBL/GenBank/DDBJ databases">
        <authorList>
            <person name="Zafar N."/>
            <person name="Inman J."/>
            <person name="Hall N."/>
            <person name="Lorenzi H."/>
            <person name="Caler E."/>
        </authorList>
    </citation>
    <scope>NUCLEOTIDE SEQUENCE [LARGE SCALE GENOMIC DNA]</scope>
    <source>
        <strain evidence="11 12">IP1</strain>
    </source>
</reference>
<evidence type="ECO:0000256" key="2">
    <source>
        <dbReference type="ARBA" id="ARBA00004245"/>
    </source>
</evidence>
<dbReference type="SUPFAM" id="SSF52540">
    <property type="entry name" value="P-loop containing nucleoside triphosphate hydrolases"/>
    <property type="match status" value="1"/>
</dbReference>
<dbReference type="GeneID" id="14894333"/>
<keyword evidence="8" id="KW-0460">Magnesium</keyword>
<dbReference type="GO" id="GO:0003925">
    <property type="term" value="F:G protein activity"/>
    <property type="evidence" value="ECO:0007669"/>
    <property type="project" value="UniProtKB-EC"/>
</dbReference>
<evidence type="ECO:0000256" key="8">
    <source>
        <dbReference type="ARBA" id="ARBA00022842"/>
    </source>
</evidence>
<name>L7FPJ0_ENTIV</name>
<dbReference type="EC" id="3.6.5.2" evidence="4"/>
<sequence>MFYPMNKLQKINSKTNMYNSVFYCAFCGDETSGKTQLLNRLFNITFSEYYEPTTIGEYKFKMNDKLKTDVRLCDTSGQIKNDALRYITIQMAKCAFICISLDDKEQLKTAKKRFVNQLRKYKKSIPIVVVGTKSDMREDKDEIIQLKQMGRKMIETEDGIKFAQSFGAVGYFECSAKTKFNIHLVLQYTRILIKIIRGY</sequence>
<protein>
    <recommendedName>
        <fullName evidence="4">small monomeric GTPase</fullName>
        <ecNumber evidence="4">3.6.5.2</ecNumber>
    </recommendedName>
</protein>
<dbReference type="InterPro" id="IPR005225">
    <property type="entry name" value="Small_GTP-bd"/>
</dbReference>
<keyword evidence="10" id="KW-0963">Cytoplasm</keyword>
<dbReference type="Proteomes" id="UP000014680">
    <property type="component" value="Unassembled WGS sequence"/>
</dbReference>